<dbReference type="InterPro" id="IPR016047">
    <property type="entry name" value="M23ase_b-sheet_dom"/>
</dbReference>
<dbReference type="PANTHER" id="PTHR21666">
    <property type="entry name" value="PEPTIDASE-RELATED"/>
    <property type="match status" value="1"/>
</dbReference>
<feature type="domain" description="M23ase beta-sheet core" evidence="4">
    <location>
        <begin position="300"/>
        <end position="391"/>
    </location>
</feature>
<keyword evidence="1 3" id="KW-0732">Signal</keyword>
<dbReference type="Pfam" id="PF01551">
    <property type="entry name" value="Peptidase_M23"/>
    <property type="match status" value="1"/>
</dbReference>
<dbReference type="PANTHER" id="PTHR21666:SF289">
    <property type="entry name" value="L-ALA--D-GLU ENDOPEPTIDASE"/>
    <property type="match status" value="1"/>
</dbReference>
<evidence type="ECO:0000259" key="4">
    <source>
        <dbReference type="Pfam" id="PF01551"/>
    </source>
</evidence>
<organism evidence="5 6">
    <name type="scientific">Chryseosolibacter indicus</name>
    <dbReference type="NCBI Taxonomy" id="2782351"/>
    <lineage>
        <taxon>Bacteria</taxon>
        <taxon>Pseudomonadati</taxon>
        <taxon>Bacteroidota</taxon>
        <taxon>Cytophagia</taxon>
        <taxon>Cytophagales</taxon>
        <taxon>Chryseotaleaceae</taxon>
        <taxon>Chryseosolibacter</taxon>
    </lineage>
</organism>
<protein>
    <submittedName>
        <fullName evidence="5">Peptidoglycan DD-metalloendopeptidase family protein</fullName>
    </submittedName>
</protein>
<dbReference type="CDD" id="cd12797">
    <property type="entry name" value="M23_peptidase"/>
    <property type="match status" value="1"/>
</dbReference>
<evidence type="ECO:0000313" key="6">
    <source>
        <dbReference type="Proteomes" id="UP000772618"/>
    </source>
</evidence>
<dbReference type="Gene3D" id="6.10.250.3150">
    <property type="match status" value="1"/>
</dbReference>
<feature type="coiled-coil region" evidence="2">
    <location>
        <begin position="180"/>
        <end position="242"/>
    </location>
</feature>
<dbReference type="EMBL" id="JAHESD010000029">
    <property type="protein sequence ID" value="MBT1704356.1"/>
    <property type="molecule type" value="Genomic_DNA"/>
</dbReference>
<feature type="chain" id="PRO_5047057719" evidence="3">
    <location>
        <begin position="24"/>
        <end position="398"/>
    </location>
</feature>
<dbReference type="SUPFAM" id="SSF51261">
    <property type="entry name" value="Duplicated hybrid motif"/>
    <property type="match status" value="1"/>
</dbReference>
<dbReference type="Gene3D" id="2.70.70.10">
    <property type="entry name" value="Glucose Permease (Domain IIA)"/>
    <property type="match status" value="1"/>
</dbReference>
<dbReference type="InterPro" id="IPR050570">
    <property type="entry name" value="Cell_wall_metabolism_enzyme"/>
</dbReference>
<accession>A0ABS5VWH8</accession>
<feature type="coiled-coil region" evidence="2">
    <location>
        <begin position="28"/>
        <end position="111"/>
    </location>
</feature>
<dbReference type="RefSeq" id="WP_254154310.1">
    <property type="nucleotide sequence ID" value="NZ_JAHESD010000029.1"/>
</dbReference>
<evidence type="ECO:0000313" key="5">
    <source>
        <dbReference type="EMBL" id="MBT1704356.1"/>
    </source>
</evidence>
<keyword evidence="6" id="KW-1185">Reference proteome</keyword>
<dbReference type="Proteomes" id="UP000772618">
    <property type="component" value="Unassembled WGS sequence"/>
</dbReference>
<keyword evidence="2" id="KW-0175">Coiled coil</keyword>
<feature type="signal peptide" evidence="3">
    <location>
        <begin position="1"/>
        <end position="23"/>
    </location>
</feature>
<gene>
    <name evidence="5" type="ORF">KK060_13760</name>
</gene>
<proteinExistence type="predicted"/>
<evidence type="ECO:0000256" key="1">
    <source>
        <dbReference type="ARBA" id="ARBA00022729"/>
    </source>
</evidence>
<reference evidence="5 6" key="1">
    <citation type="submission" date="2021-05" db="EMBL/GenBank/DDBJ databases">
        <title>A Polyphasic approach of four new species of the genus Ohtaekwangia: Ohtaekwangia histidinii sp. nov., Ohtaekwangia cretensis sp. nov., Ohtaekwangia indiensis sp. nov., Ohtaekwangia reichenbachii sp. nov. from diverse environment.</title>
        <authorList>
            <person name="Octaviana S."/>
        </authorList>
    </citation>
    <scope>NUCLEOTIDE SEQUENCE [LARGE SCALE GENOMIC DNA]</scope>
    <source>
        <strain evidence="5 6">PWU20</strain>
    </source>
</reference>
<evidence type="ECO:0000256" key="3">
    <source>
        <dbReference type="SAM" id="SignalP"/>
    </source>
</evidence>
<name>A0ABS5VWH8_9BACT</name>
<comment type="caution">
    <text evidence="5">The sequence shown here is derived from an EMBL/GenBank/DDBJ whole genome shotgun (WGS) entry which is preliminary data.</text>
</comment>
<dbReference type="InterPro" id="IPR011055">
    <property type="entry name" value="Dup_hybrid_motif"/>
</dbReference>
<evidence type="ECO:0000256" key="2">
    <source>
        <dbReference type="SAM" id="Coils"/>
    </source>
</evidence>
<sequence>MNAGKNTLLLVLLIILSSSVTFAQKKTKTQLQREKQENLEKIKEVEKILSETAAKKKNSLGELSALNQRIVEQEKLITSIKSEISLLNAEIGENNDIIQALEVDLAKLKKEYTAMLFAAQKANNSTTRLTFLFSSKSFDQLMMRLRYMEQYGETRKLQADQIVKVQDELSGQVRVIVGQREEKNKLLSDQLEENDNLSNLKKQQSSLVKSLEKEEKKLKRDLDETKKALAILDKKINDLIKEEMEREAKALAATSTKKSVLSTSFEENKNKLPWPVGSGFVSQKFGRQNHPVLKGIVLQNDGVNIQTKENEKVKAVFEGEVRKVAFIPTFGSTVIIKHGEYFSVYTGLKEVFVKTGQKVTTSQEIGTVISNNDGISELRFRIHKNTEALDPQAWLGNM</sequence>